<feature type="region of interest" description="Disordered" evidence="1">
    <location>
        <begin position="102"/>
        <end position="164"/>
    </location>
</feature>
<sequence>MIAVSNESGLKGMVADEMKAQIDVADMLGDGSIEDSIDGGEIGTAVGRQFGEQFGRQLGTAVGRGVHETVAEGLEDGKELGELPAEVRTAVADAVRESISEIGGRDSLESMANGVTEGGGVEGLLEGVGGESEDSDGTESETEGGEEIDEPADSDGDPSVEEIEDLREDTLEDFLGVLSYSDLQSIAKDVGVKANLSREEMTAEIVETVTGEEADDSETEAAEAE</sequence>
<dbReference type="STRING" id="301967.A6E15_10505"/>
<comment type="caution">
    <text evidence="2">The sequence shown here is derived from an EMBL/GenBank/DDBJ whole genome shotgun (WGS) entry which is preliminary data.</text>
</comment>
<proteinExistence type="predicted"/>
<gene>
    <name evidence="2" type="ORF">A6E15_10505</name>
</gene>
<name>A0A1S8B1K6_9EURY</name>
<dbReference type="OrthoDB" id="206276at2157"/>
<reference evidence="3" key="1">
    <citation type="submission" date="2016-04" db="EMBL/GenBank/DDBJ databases">
        <authorList>
            <person name="Chen S.-C."/>
            <person name="Lai M.-C."/>
        </authorList>
    </citation>
    <scope>NUCLEOTIDE SEQUENCE [LARGE SCALE GENOMIC DNA]</scope>
    <source>
        <strain evidence="3">AB14</strain>
    </source>
</reference>
<dbReference type="EMBL" id="LWLN01000001">
    <property type="protein sequence ID" value="OLZ42691.1"/>
    <property type="molecule type" value="Genomic_DNA"/>
</dbReference>
<feature type="compositionally biased region" description="Gly residues" evidence="1">
    <location>
        <begin position="116"/>
        <end position="130"/>
    </location>
</feature>
<dbReference type="AlphaFoldDB" id="A0A1S8B1K6"/>
<dbReference type="RefSeq" id="WP_076148305.1">
    <property type="nucleotide sequence ID" value="NZ_LWLN01000001.1"/>
</dbReference>
<feature type="compositionally biased region" description="Acidic residues" evidence="1">
    <location>
        <begin position="131"/>
        <end position="164"/>
    </location>
</feature>
<accession>A0A1S8B1K6</accession>
<organism evidence="2 3">
    <name type="scientific">Natrinema saccharevitans</name>
    <dbReference type="NCBI Taxonomy" id="301967"/>
    <lineage>
        <taxon>Archaea</taxon>
        <taxon>Methanobacteriati</taxon>
        <taxon>Methanobacteriota</taxon>
        <taxon>Stenosarchaea group</taxon>
        <taxon>Halobacteria</taxon>
        <taxon>Halobacteriales</taxon>
        <taxon>Natrialbaceae</taxon>
        <taxon>Natrinema</taxon>
    </lineage>
</organism>
<dbReference type="Proteomes" id="UP000189370">
    <property type="component" value="Unassembled WGS sequence"/>
</dbReference>
<evidence type="ECO:0000313" key="2">
    <source>
        <dbReference type="EMBL" id="OLZ42691.1"/>
    </source>
</evidence>
<protein>
    <submittedName>
        <fullName evidence="2">Uncharacterized protein</fullName>
    </submittedName>
</protein>
<evidence type="ECO:0000313" key="3">
    <source>
        <dbReference type="Proteomes" id="UP000189370"/>
    </source>
</evidence>
<keyword evidence="3" id="KW-1185">Reference proteome</keyword>
<evidence type="ECO:0000256" key="1">
    <source>
        <dbReference type="SAM" id="MobiDB-lite"/>
    </source>
</evidence>